<protein>
    <submittedName>
        <fullName evidence="1">Uncharacterized protein</fullName>
    </submittedName>
</protein>
<reference evidence="1" key="2">
    <citation type="submission" date="2023-02" db="EMBL/GenBank/DDBJ databases">
        <authorList>
            <consortium name="DOE Joint Genome Institute"/>
            <person name="Mondo S.J."/>
            <person name="Chang Y."/>
            <person name="Wang Y."/>
            <person name="Ahrendt S."/>
            <person name="Andreopoulos W."/>
            <person name="Barry K."/>
            <person name="Beard J."/>
            <person name="Benny G.L."/>
            <person name="Blankenship S."/>
            <person name="Bonito G."/>
            <person name="Cuomo C."/>
            <person name="Desiro A."/>
            <person name="Gervers K.A."/>
            <person name="Hundley H."/>
            <person name="Kuo A."/>
            <person name="LaButti K."/>
            <person name="Lang B.F."/>
            <person name="Lipzen A."/>
            <person name="O'Donnell K."/>
            <person name="Pangilinan J."/>
            <person name="Reynolds N."/>
            <person name="Sandor L."/>
            <person name="Smith M.W."/>
            <person name="Tsang A."/>
            <person name="Grigoriev I.V."/>
            <person name="Stajich J.E."/>
            <person name="Spatafora J.W."/>
        </authorList>
    </citation>
    <scope>NUCLEOTIDE SEQUENCE</scope>
    <source>
        <strain evidence="1">RSA 2281</strain>
    </source>
</reference>
<organism evidence="1 2">
    <name type="scientific">Phascolomyces articulosus</name>
    <dbReference type="NCBI Taxonomy" id="60185"/>
    <lineage>
        <taxon>Eukaryota</taxon>
        <taxon>Fungi</taxon>
        <taxon>Fungi incertae sedis</taxon>
        <taxon>Mucoromycota</taxon>
        <taxon>Mucoromycotina</taxon>
        <taxon>Mucoromycetes</taxon>
        <taxon>Mucorales</taxon>
        <taxon>Lichtheimiaceae</taxon>
        <taxon>Phascolomyces</taxon>
    </lineage>
</organism>
<dbReference type="AlphaFoldDB" id="A0AAD5JY07"/>
<accession>A0AAD5JY07</accession>
<dbReference type="EMBL" id="JAIXMP010000017">
    <property type="protein sequence ID" value="KAI9259554.1"/>
    <property type="molecule type" value="Genomic_DNA"/>
</dbReference>
<evidence type="ECO:0000313" key="2">
    <source>
        <dbReference type="Proteomes" id="UP001209540"/>
    </source>
</evidence>
<dbReference type="Proteomes" id="UP001209540">
    <property type="component" value="Unassembled WGS sequence"/>
</dbReference>
<proteinExistence type="predicted"/>
<evidence type="ECO:0000313" key="1">
    <source>
        <dbReference type="EMBL" id="KAI9259554.1"/>
    </source>
</evidence>
<comment type="caution">
    <text evidence="1">The sequence shown here is derived from an EMBL/GenBank/DDBJ whole genome shotgun (WGS) entry which is preliminary data.</text>
</comment>
<gene>
    <name evidence="1" type="ORF">BDA99DRAFT_560977</name>
</gene>
<reference evidence="1" key="1">
    <citation type="journal article" date="2022" name="IScience">
        <title>Evolution of zygomycete secretomes and the origins of terrestrial fungal ecologies.</title>
        <authorList>
            <person name="Chang Y."/>
            <person name="Wang Y."/>
            <person name="Mondo S."/>
            <person name="Ahrendt S."/>
            <person name="Andreopoulos W."/>
            <person name="Barry K."/>
            <person name="Beard J."/>
            <person name="Benny G.L."/>
            <person name="Blankenship S."/>
            <person name="Bonito G."/>
            <person name="Cuomo C."/>
            <person name="Desiro A."/>
            <person name="Gervers K.A."/>
            <person name="Hundley H."/>
            <person name="Kuo A."/>
            <person name="LaButti K."/>
            <person name="Lang B.F."/>
            <person name="Lipzen A."/>
            <person name="O'Donnell K."/>
            <person name="Pangilinan J."/>
            <person name="Reynolds N."/>
            <person name="Sandor L."/>
            <person name="Smith M.E."/>
            <person name="Tsang A."/>
            <person name="Grigoriev I.V."/>
            <person name="Stajich J.E."/>
            <person name="Spatafora J.W."/>
        </authorList>
    </citation>
    <scope>NUCLEOTIDE SEQUENCE</scope>
    <source>
        <strain evidence="1">RSA 2281</strain>
    </source>
</reference>
<name>A0AAD5JY07_9FUNG</name>
<sequence>MYSMFICKYLSAHYKTPVRTGSDRLSKVIFNHDFVKDIVINTLLDIPGNNDRIGNNEWSDRSRSDVVYEPVQSSLPIVVIEIPHHVNPDFL</sequence>
<keyword evidence="2" id="KW-1185">Reference proteome</keyword>